<dbReference type="EMBL" id="BAAANC010000003">
    <property type="protein sequence ID" value="GAA1543204.1"/>
    <property type="molecule type" value="Genomic_DNA"/>
</dbReference>
<evidence type="ECO:0000256" key="1">
    <source>
        <dbReference type="SAM" id="SignalP"/>
    </source>
</evidence>
<evidence type="ECO:0000313" key="3">
    <source>
        <dbReference type="Proteomes" id="UP001500363"/>
    </source>
</evidence>
<organism evidence="2 3">
    <name type="scientific">Kribbella lupini</name>
    <dbReference type="NCBI Taxonomy" id="291602"/>
    <lineage>
        <taxon>Bacteria</taxon>
        <taxon>Bacillati</taxon>
        <taxon>Actinomycetota</taxon>
        <taxon>Actinomycetes</taxon>
        <taxon>Propionibacteriales</taxon>
        <taxon>Kribbellaceae</taxon>
        <taxon>Kribbella</taxon>
    </lineage>
</organism>
<comment type="caution">
    <text evidence="2">The sequence shown here is derived from an EMBL/GenBank/DDBJ whole genome shotgun (WGS) entry which is preliminary data.</text>
</comment>
<accession>A0ABP4MIH0</accession>
<evidence type="ECO:0000313" key="2">
    <source>
        <dbReference type="EMBL" id="GAA1543204.1"/>
    </source>
</evidence>
<keyword evidence="1" id="KW-0732">Signal</keyword>
<reference evidence="3" key="1">
    <citation type="journal article" date="2019" name="Int. J. Syst. Evol. Microbiol.">
        <title>The Global Catalogue of Microorganisms (GCM) 10K type strain sequencing project: providing services to taxonomists for standard genome sequencing and annotation.</title>
        <authorList>
            <consortium name="The Broad Institute Genomics Platform"/>
            <consortium name="The Broad Institute Genome Sequencing Center for Infectious Disease"/>
            <person name="Wu L."/>
            <person name="Ma J."/>
        </authorList>
    </citation>
    <scope>NUCLEOTIDE SEQUENCE [LARGE SCALE GENOMIC DNA]</scope>
    <source>
        <strain evidence="3">JCM 14303</strain>
    </source>
</reference>
<dbReference type="RefSeq" id="WP_344178852.1">
    <property type="nucleotide sequence ID" value="NZ_BAAANC010000003.1"/>
</dbReference>
<proteinExistence type="predicted"/>
<gene>
    <name evidence="2" type="ORF">GCM10009741_53090</name>
</gene>
<feature type="signal peptide" evidence="1">
    <location>
        <begin position="1"/>
        <end position="25"/>
    </location>
</feature>
<feature type="chain" id="PRO_5047436014" evidence="1">
    <location>
        <begin position="26"/>
        <end position="435"/>
    </location>
</feature>
<sequence length="435" mass="45895">MLKRSIALAGAAALVTVLGAQSASAGTTRAAGVSNVQVAWVNADHTNIKITWAESAPAANTLVLRSAAGEGGFEFGHTTVGQPNEYIYDSASLGTSGDPADKVWIEVSDGSAAPGRTKDFDRFNYGGYPTAVAFEADGSLRWKVAPDTSKDETPDDPLDLPKNYTYAPQKRVHTDDPSIPGCDAINLPQTTTPTGTVPNTGQVYNLSMVVDNEWGAAQGPIIGVGTTKSITMTGPAATRIGEKTTLTGVLTGATLFESGHPPSCGEETEPVPNQSVVIQQRTSATAAWTTAGTTKTDAQGKYTAVLTNPGHREYRVIRLNTTSGDKAWYGGVGASKSVRATTRVVSAKFIQPVITLGTQPQAYLWVDPAGTQKAALQFKNASGAWQGLSYKTLYAGRGLLAFPWNKRGSVQFRWWIPATATADATYSGVFTLTVR</sequence>
<protein>
    <submittedName>
        <fullName evidence="2">Uncharacterized protein</fullName>
    </submittedName>
</protein>
<name>A0ABP4MIH0_9ACTN</name>
<keyword evidence="3" id="KW-1185">Reference proteome</keyword>
<dbReference type="Proteomes" id="UP001500363">
    <property type="component" value="Unassembled WGS sequence"/>
</dbReference>